<dbReference type="InterPro" id="IPR012910">
    <property type="entry name" value="Plug_dom"/>
</dbReference>
<evidence type="ECO:0000256" key="8">
    <source>
        <dbReference type="ARBA" id="ARBA00023136"/>
    </source>
</evidence>
<keyword evidence="9 10" id="KW-0998">Cell outer membrane</keyword>
<comment type="caution">
    <text evidence="13">The sequence shown here is derived from an EMBL/GenBank/DDBJ whole genome shotgun (WGS) entry which is preliminary data.</text>
</comment>
<dbReference type="GO" id="GO:0006826">
    <property type="term" value="P:iron ion transport"/>
    <property type="evidence" value="ECO:0007669"/>
    <property type="project" value="UniProtKB-KW"/>
</dbReference>
<dbReference type="Gene3D" id="2.170.130.10">
    <property type="entry name" value="TonB-dependent receptor, plug domain"/>
    <property type="match status" value="1"/>
</dbReference>
<keyword evidence="8 10" id="KW-0472">Membrane</keyword>
<evidence type="ECO:0000256" key="11">
    <source>
        <dbReference type="RuleBase" id="RU003357"/>
    </source>
</evidence>
<evidence type="ECO:0000256" key="1">
    <source>
        <dbReference type="ARBA" id="ARBA00004571"/>
    </source>
</evidence>
<dbReference type="Gene3D" id="2.40.170.20">
    <property type="entry name" value="TonB-dependent receptor, beta-barrel domain"/>
    <property type="match status" value="1"/>
</dbReference>
<comment type="subcellular location">
    <subcellularLocation>
        <location evidence="1 10">Cell outer membrane</location>
        <topology evidence="1 10">Multi-pass membrane protein</topology>
    </subcellularLocation>
</comment>
<evidence type="ECO:0000256" key="7">
    <source>
        <dbReference type="ARBA" id="ARBA00023077"/>
    </source>
</evidence>
<keyword evidence="6" id="KW-0408">Iron</keyword>
<gene>
    <name evidence="13" type="ORF">DDR33_14960</name>
</gene>
<dbReference type="InterPro" id="IPR039426">
    <property type="entry name" value="TonB-dep_rcpt-like"/>
</dbReference>
<protein>
    <submittedName>
        <fullName evidence="13">SusC/RagA family TonB-linked outer membrane protein</fullName>
    </submittedName>
</protein>
<dbReference type="InterPro" id="IPR011662">
    <property type="entry name" value="Secretin/TonB_short_N"/>
</dbReference>
<evidence type="ECO:0000256" key="9">
    <source>
        <dbReference type="ARBA" id="ARBA00023237"/>
    </source>
</evidence>
<dbReference type="InterPro" id="IPR023997">
    <property type="entry name" value="TonB-dep_OMP_SusC/RagA_CS"/>
</dbReference>
<dbReference type="Pfam" id="PF07715">
    <property type="entry name" value="Plug"/>
    <property type="match status" value="1"/>
</dbReference>
<evidence type="ECO:0000313" key="13">
    <source>
        <dbReference type="EMBL" id="PWG79719.1"/>
    </source>
</evidence>
<evidence type="ECO:0000256" key="6">
    <source>
        <dbReference type="ARBA" id="ARBA00023004"/>
    </source>
</evidence>
<evidence type="ECO:0000256" key="5">
    <source>
        <dbReference type="ARBA" id="ARBA00022692"/>
    </source>
</evidence>
<keyword evidence="4" id="KW-0410">Iron transport</keyword>
<sequence length="1126" mass="124689">MIFLLGNLLPQPLVRQKIFRAMKLITFLIFSGIMQLNAAVYSQNTFTMNESRATVREMFRKIEKTSHYTIFYRQDQVKLDQQVNVLAENSPIETVMKQVLQDQPLTFEVMENMVIIKPLATESAQQGTISGTITDEKGEPLIGASVLVKGTTSGASTDVQGRFTLRVTTTGNVTLVVKYIGFQPKEVAAQVGQNGLKIALNPEASALSEVVVIGYGTVRRRDLTGAVTSVKSEDITRIPTHNPVEAIQGRVPGADITRGSGRPGSAPNIIVRGNRSIANNDDMASRNGPLYVIDGIQGGSINDLNPNDIESIEVLKDASSTAIYGALGANGVIIVTTKKGTSGQAKVSYSGYYGVSDYQFPKARTGEEYLALRREAYRKDDTRTGGQFTWTSPSDDQSIFSPFPGEWEAYQAGQWVDWVDLLTKSGSQQSHALTVTGGSEKTKVFASAGYFNEEGMLRNEDYNRYNARFNLDQTINKWMKVGVQSQFAYSKQNQRDNPLSQAITISPLGLPYDENGLVNINPIAQDRNKVSPLADERTPYIASYNTIRSNIITNGYLELTPVKGLTIRSNFGANLTSSRQGIYRDKTSINRYNVGTPYTSSESVFDRNFTWDNIVTYKRDIEEHSVTLTGISSYIQSDRDVTSASGINQTISSPLYYGLGFTSADGRLVSSPYTGSNNIAYAGRLNYSYKGKYLLTMTGRFDGASRLASGNKWDFFPSAAIGWNVSDEAFMKGIEQISNLKLRASYGISGNYSIPVYGTQSQLIGNSTMSFGNQAAYMFQFSSVIGNPNLGWEKSGTLDIGLDLSLLRNRISLTADWYRTVTSDILLPRSLPWSTGVSTVYENIGETQNKGVELALTSRNIEGKDFKWSSTLTFSRNREKITKLIDGNNILASDNIEENSLLLGRPIQSFYTYKKLGIWQTWEAEEARKYTVGGRPFEPGDIKVADLDGDYIINPQKDVTYIGSRVPDWIAGFQNNFSYKAFDLSFYLFARYGQMIDAEFLGRYNPSGAGNSPAILNYWTPENPTNDYPRPRAAASINSYPGYTGYQALTYVDGSYLKLRNLTVGYTLPKNAAKKLMLDNVRIYATGTNLLVFTKNDLIKDYDPERGGSESAPLSRQWVFGVNFGF</sequence>
<evidence type="ECO:0000256" key="10">
    <source>
        <dbReference type="PROSITE-ProRule" id="PRU01360"/>
    </source>
</evidence>
<dbReference type="InterPro" id="IPR037066">
    <property type="entry name" value="Plug_dom_sf"/>
</dbReference>
<accession>A0A2U2PF15</accession>
<evidence type="ECO:0000256" key="2">
    <source>
        <dbReference type="ARBA" id="ARBA00022448"/>
    </source>
</evidence>
<reference evidence="13 14" key="1">
    <citation type="submission" date="2018-04" db="EMBL/GenBank/DDBJ databases">
        <title>Pedobacter chongqingensis sp. nov., isolated from a rottenly hemp rope.</title>
        <authorList>
            <person name="Cai Y."/>
        </authorList>
    </citation>
    <scope>NUCLEOTIDE SEQUENCE [LARGE SCALE GENOMIC DNA]</scope>
    <source>
        <strain evidence="13 14">FJ4-8</strain>
    </source>
</reference>
<dbReference type="EMBL" id="QEAS01000012">
    <property type="protein sequence ID" value="PWG79719.1"/>
    <property type="molecule type" value="Genomic_DNA"/>
</dbReference>
<keyword evidence="2 10" id="KW-0813">Transport</keyword>
<dbReference type="Proteomes" id="UP000245647">
    <property type="component" value="Unassembled WGS sequence"/>
</dbReference>
<dbReference type="PROSITE" id="PS52016">
    <property type="entry name" value="TONB_DEPENDENT_REC_3"/>
    <property type="match status" value="1"/>
</dbReference>
<dbReference type="InterPro" id="IPR008969">
    <property type="entry name" value="CarboxyPept-like_regulatory"/>
</dbReference>
<dbReference type="Gene3D" id="2.60.40.1120">
    <property type="entry name" value="Carboxypeptidase-like, regulatory domain"/>
    <property type="match status" value="1"/>
</dbReference>
<dbReference type="AlphaFoldDB" id="A0A2U2PF15"/>
<keyword evidence="4" id="KW-0406">Ion transport</keyword>
<dbReference type="NCBIfam" id="TIGR04056">
    <property type="entry name" value="OMP_RagA_SusC"/>
    <property type="match status" value="1"/>
</dbReference>
<evidence type="ECO:0000256" key="3">
    <source>
        <dbReference type="ARBA" id="ARBA00022452"/>
    </source>
</evidence>
<keyword evidence="7 11" id="KW-0798">TonB box</keyword>
<dbReference type="Pfam" id="PF00593">
    <property type="entry name" value="TonB_dep_Rec_b-barrel"/>
    <property type="match status" value="1"/>
</dbReference>
<proteinExistence type="inferred from homology"/>
<evidence type="ECO:0000313" key="14">
    <source>
        <dbReference type="Proteomes" id="UP000245647"/>
    </source>
</evidence>
<dbReference type="GO" id="GO:0009279">
    <property type="term" value="C:cell outer membrane"/>
    <property type="evidence" value="ECO:0007669"/>
    <property type="project" value="UniProtKB-SubCell"/>
</dbReference>
<dbReference type="InterPro" id="IPR000531">
    <property type="entry name" value="Beta-barrel_TonB"/>
</dbReference>
<name>A0A2U2PF15_9SPHI</name>
<dbReference type="InterPro" id="IPR036942">
    <property type="entry name" value="Beta-barrel_TonB_sf"/>
</dbReference>
<keyword evidence="5 10" id="KW-0812">Transmembrane</keyword>
<comment type="similarity">
    <text evidence="10 11">Belongs to the TonB-dependent receptor family.</text>
</comment>
<dbReference type="SUPFAM" id="SSF56935">
    <property type="entry name" value="Porins"/>
    <property type="match status" value="1"/>
</dbReference>
<keyword evidence="14" id="KW-1185">Reference proteome</keyword>
<keyword evidence="3 10" id="KW-1134">Transmembrane beta strand</keyword>
<dbReference type="NCBIfam" id="TIGR04057">
    <property type="entry name" value="SusC_RagA_signa"/>
    <property type="match status" value="1"/>
</dbReference>
<dbReference type="SUPFAM" id="SSF49464">
    <property type="entry name" value="Carboxypeptidase regulatory domain-like"/>
    <property type="match status" value="1"/>
</dbReference>
<dbReference type="InterPro" id="IPR023996">
    <property type="entry name" value="TonB-dep_OMP_SusC/RagA"/>
</dbReference>
<organism evidence="13 14">
    <name type="scientific">Pararcticibacter amylolyticus</name>
    <dbReference type="NCBI Taxonomy" id="2173175"/>
    <lineage>
        <taxon>Bacteria</taxon>
        <taxon>Pseudomonadati</taxon>
        <taxon>Bacteroidota</taxon>
        <taxon>Sphingobacteriia</taxon>
        <taxon>Sphingobacteriales</taxon>
        <taxon>Sphingobacteriaceae</taxon>
        <taxon>Pararcticibacter</taxon>
    </lineage>
</organism>
<feature type="domain" description="Secretin/TonB short N-terminal" evidence="12">
    <location>
        <begin position="68"/>
        <end position="119"/>
    </location>
</feature>
<evidence type="ECO:0000259" key="12">
    <source>
        <dbReference type="SMART" id="SM00965"/>
    </source>
</evidence>
<dbReference type="Pfam" id="PF13715">
    <property type="entry name" value="CarbopepD_reg_2"/>
    <property type="match status" value="1"/>
</dbReference>
<evidence type="ECO:0000256" key="4">
    <source>
        <dbReference type="ARBA" id="ARBA00022496"/>
    </source>
</evidence>
<dbReference type="SMART" id="SM00965">
    <property type="entry name" value="STN"/>
    <property type="match status" value="1"/>
</dbReference>